<feature type="chain" id="PRO_5021990595" evidence="8">
    <location>
        <begin position="29"/>
        <end position="560"/>
    </location>
</feature>
<comment type="caution">
    <text evidence="10">The sequence shown here is derived from an EMBL/GenBank/DDBJ whole genome shotgun (WGS) entry which is preliminary data.</text>
</comment>
<organism evidence="10 11">
    <name type="scientific">Marinobacter vinifirmus</name>
    <dbReference type="NCBI Taxonomy" id="355591"/>
    <lineage>
        <taxon>Bacteria</taxon>
        <taxon>Pseudomonadati</taxon>
        <taxon>Pseudomonadota</taxon>
        <taxon>Gammaproteobacteria</taxon>
        <taxon>Pseudomonadales</taxon>
        <taxon>Marinobacteraceae</taxon>
        <taxon>Marinobacter</taxon>
    </lineage>
</organism>
<keyword evidence="4 7" id="KW-0133">Cell shape</keyword>
<accession>A0A558BCC9</accession>
<dbReference type="AlphaFoldDB" id="A0A558BCC9"/>
<dbReference type="Gene3D" id="1.10.101.10">
    <property type="entry name" value="PGBD-like superfamily/PGBD"/>
    <property type="match status" value="1"/>
</dbReference>
<keyword evidence="3" id="KW-0808">Transferase</keyword>
<dbReference type="GO" id="GO:0008360">
    <property type="term" value="P:regulation of cell shape"/>
    <property type="evidence" value="ECO:0007669"/>
    <property type="project" value="UniProtKB-UniRule"/>
</dbReference>
<dbReference type="RefSeq" id="WP_273133234.1">
    <property type="nucleotide sequence ID" value="NZ_VMRX01000015.1"/>
</dbReference>
<evidence type="ECO:0000256" key="4">
    <source>
        <dbReference type="ARBA" id="ARBA00022960"/>
    </source>
</evidence>
<dbReference type="PANTHER" id="PTHR41533">
    <property type="entry name" value="L,D-TRANSPEPTIDASE HI_1667-RELATED"/>
    <property type="match status" value="1"/>
</dbReference>
<dbReference type="InterPro" id="IPR002477">
    <property type="entry name" value="Peptidoglycan-bd-like"/>
</dbReference>
<gene>
    <name evidence="10" type="ORF">FHK81_07310</name>
</gene>
<evidence type="ECO:0000259" key="9">
    <source>
        <dbReference type="PROSITE" id="PS52029"/>
    </source>
</evidence>
<dbReference type="GO" id="GO:0071555">
    <property type="term" value="P:cell wall organization"/>
    <property type="evidence" value="ECO:0007669"/>
    <property type="project" value="UniProtKB-UniRule"/>
</dbReference>
<dbReference type="InterPro" id="IPR038063">
    <property type="entry name" value="Transpep_catalytic_dom"/>
</dbReference>
<dbReference type="Proteomes" id="UP000319142">
    <property type="component" value="Unassembled WGS sequence"/>
</dbReference>
<dbReference type="Gene3D" id="2.40.440.10">
    <property type="entry name" value="L,D-transpeptidase catalytic domain-like"/>
    <property type="match status" value="1"/>
</dbReference>
<keyword evidence="5 7" id="KW-0573">Peptidoglycan synthesis</keyword>
<evidence type="ECO:0000313" key="11">
    <source>
        <dbReference type="Proteomes" id="UP000319142"/>
    </source>
</evidence>
<comment type="similarity">
    <text evidence="2">Belongs to the YkuD family.</text>
</comment>
<feature type="signal peptide" evidence="8">
    <location>
        <begin position="1"/>
        <end position="28"/>
    </location>
</feature>
<dbReference type="GO" id="GO:0016740">
    <property type="term" value="F:transferase activity"/>
    <property type="evidence" value="ECO:0007669"/>
    <property type="project" value="UniProtKB-KW"/>
</dbReference>
<keyword evidence="6 7" id="KW-0961">Cell wall biogenesis/degradation</keyword>
<sequence>MQDANRRRFWQSCLLALMLLALAENSHSDDSIINRVEALQAGEPVMVLGAPLHSRDALVQFYQARNYEPAWRSFPAREELLQAIREVSNEGLNPGDYHYDSLADFASQPLDHNGEDLQADLDLVLSDAFLLLSTHLHDGKLDQETRSARWQPSEQQRKMHEVLAAAILDHSIYKTLQGLKPEAPAYRKLVAFRKEVSDLLGQPWPVIDSGPAIRPGDADSRMIEVRERLRLLGDLPARDNDSSEAFDTGFADHLYSDELLTVIPAFQARHGLDPDGIIGRKTLAAINQMPLERLQQIDANLERWRWLPDSLGDTYILVNIAGYELIMVENGQETMRQRVIVGQPYRQTPVFSDRIRYLVFNPTWTVPRRLMIEDQLPVIRRDPGYLDRLGFKVYQGWGANRVEIDPATIDWDSLTKNNFPYQLVQQPGPQNAVGQVKFMFPNQYDVYLHDTPGQYLFSRMDRTLSSGCIRVERPFELANKLLEGNSDWDHRAIQEALQSSEPINAILRNPVPVHLQYWTVWVDRAGTYQFREDIYGRDRQLLQALRSDWQGNLQLTPRSH</sequence>
<protein>
    <submittedName>
        <fullName evidence="10">L,D-transpeptidase family protein</fullName>
    </submittedName>
</protein>
<evidence type="ECO:0000256" key="6">
    <source>
        <dbReference type="ARBA" id="ARBA00023316"/>
    </source>
</evidence>
<name>A0A558BCC9_9GAMM</name>
<dbReference type="GO" id="GO:0009252">
    <property type="term" value="P:peptidoglycan biosynthetic process"/>
    <property type="evidence" value="ECO:0007669"/>
    <property type="project" value="UniProtKB-UniPathway"/>
</dbReference>
<dbReference type="Pfam" id="PF01471">
    <property type="entry name" value="PG_binding_1"/>
    <property type="match status" value="1"/>
</dbReference>
<dbReference type="InterPro" id="IPR036365">
    <property type="entry name" value="PGBD-like_sf"/>
</dbReference>
<feature type="active site" description="Proton donor/acceptor" evidence="7">
    <location>
        <position position="449"/>
    </location>
</feature>
<dbReference type="SUPFAM" id="SSF47090">
    <property type="entry name" value="PGBD-like"/>
    <property type="match status" value="1"/>
</dbReference>
<feature type="active site" description="Nucleophile" evidence="7">
    <location>
        <position position="468"/>
    </location>
</feature>
<comment type="pathway">
    <text evidence="1 7">Cell wall biogenesis; peptidoglycan biosynthesis.</text>
</comment>
<evidence type="ECO:0000256" key="8">
    <source>
        <dbReference type="SAM" id="SignalP"/>
    </source>
</evidence>
<dbReference type="InterPro" id="IPR052905">
    <property type="entry name" value="LD-transpeptidase_YkuD-like"/>
</dbReference>
<dbReference type="PANTHER" id="PTHR41533:SF2">
    <property type="entry name" value="BLR7131 PROTEIN"/>
    <property type="match status" value="1"/>
</dbReference>
<evidence type="ECO:0000256" key="3">
    <source>
        <dbReference type="ARBA" id="ARBA00022679"/>
    </source>
</evidence>
<evidence type="ECO:0000256" key="7">
    <source>
        <dbReference type="PROSITE-ProRule" id="PRU01373"/>
    </source>
</evidence>
<evidence type="ECO:0000256" key="5">
    <source>
        <dbReference type="ARBA" id="ARBA00022984"/>
    </source>
</evidence>
<evidence type="ECO:0000313" key="10">
    <source>
        <dbReference type="EMBL" id="TVT34157.1"/>
    </source>
</evidence>
<dbReference type="Pfam" id="PF03734">
    <property type="entry name" value="YkuD"/>
    <property type="match status" value="1"/>
</dbReference>
<evidence type="ECO:0000256" key="1">
    <source>
        <dbReference type="ARBA" id="ARBA00004752"/>
    </source>
</evidence>
<dbReference type="InterPro" id="IPR036366">
    <property type="entry name" value="PGBDSf"/>
</dbReference>
<feature type="domain" description="L,D-TPase catalytic" evidence="9">
    <location>
        <begin position="314"/>
        <end position="506"/>
    </location>
</feature>
<evidence type="ECO:0000256" key="2">
    <source>
        <dbReference type="ARBA" id="ARBA00005992"/>
    </source>
</evidence>
<dbReference type="InterPro" id="IPR005490">
    <property type="entry name" value="LD_TPept_cat_dom"/>
</dbReference>
<dbReference type="CDD" id="cd16913">
    <property type="entry name" value="YkuD_like"/>
    <property type="match status" value="1"/>
</dbReference>
<dbReference type="SUPFAM" id="SSF141523">
    <property type="entry name" value="L,D-transpeptidase catalytic domain-like"/>
    <property type="match status" value="1"/>
</dbReference>
<dbReference type="UniPathway" id="UPA00219"/>
<reference evidence="10 11" key="1">
    <citation type="submission" date="2019-07" db="EMBL/GenBank/DDBJ databases">
        <title>The pathways for chlorine oxyanion respiration interact through the shared metabolite chlorate.</title>
        <authorList>
            <person name="Barnum T.P."/>
            <person name="Cheng Y."/>
            <person name="Hill K.A."/>
            <person name="Lucas L.N."/>
            <person name="Carlson H.K."/>
            <person name="Coates J.D."/>
        </authorList>
    </citation>
    <scope>NUCLEOTIDE SEQUENCE [LARGE SCALE GENOMIC DNA]</scope>
    <source>
        <strain evidence="10">UCB</strain>
    </source>
</reference>
<dbReference type="InterPro" id="IPR045380">
    <property type="entry name" value="LD_TPept_scaffold_dom"/>
</dbReference>
<dbReference type="EMBL" id="VMRX01000015">
    <property type="protein sequence ID" value="TVT34157.1"/>
    <property type="molecule type" value="Genomic_DNA"/>
</dbReference>
<proteinExistence type="inferred from homology"/>
<dbReference type="GO" id="GO:0004180">
    <property type="term" value="F:carboxypeptidase activity"/>
    <property type="evidence" value="ECO:0007669"/>
    <property type="project" value="UniProtKB-ARBA"/>
</dbReference>
<keyword evidence="8" id="KW-0732">Signal</keyword>
<dbReference type="PROSITE" id="PS52029">
    <property type="entry name" value="LD_TPASE"/>
    <property type="match status" value="1"/>
</dbReference>
<dbReference type="Pfam" id="PF20142">
    <property type="entry name" value="Scaffold"/>
    <property type="match status" value="1"/>
</dbReference>